<keyword evidence="2" id="KW-0808">Transferase</keyword>
<dbReference type="Pfam" id="PF01636">
    <property type="entry name" value="APH"/>
    <property type="match status" value="1"/>
</dbReference>
<sequence length="333" mass="37213">MASDIEYYALENDISKFFQTYTSATREQCDQYAASVAGEPVTPEPIQGMWSYTVTAGPRRSIVQFRAPSSLLDMELLLLARDTHGPIVPECVYQGALGHPMPLPVYLMEKLPGVPYCLEKLRGLSPSSPMSPAATSRVMNTVADFARFFASSWRNPQAMETCAIGDLLTEFRQRIGVLADALPSRVTDKLIFLGEKLPSLFSSPYPLVLSHSDLCEMNVLVDRHTGHITGVIDWEEARILPFGFSLWGLENVLGNMDSEGWHYYDNREALVSLFWQVFDEAVGSTSDRQAIEVARTVGIFYRYGFAWAKDSWAVVGESDSSMRYLNALFNTSL</sequence>
<evidence type="ECO:0000313" key="3">
    <source>
        <dbReference type="Proteomes" id="UP000323067"/>
    </source>
</evidence>
<dbReference type="PANTHER" id="PTHR21310">
    <property type="entry name" value="AMINOGLYCOSIDE PHOSPHOTRANSFERASE-RELATED-RELATED"/>
    <property type="match status" value="1"/>
</dbReference>
<dbReference type="Proteomes" id="UP000323067">
    <property type="component" value="Chromosome vii"/>
</dbReference>
<dbReference type="EMBL" id="CP023324">
    <property type="protein sequence ID" value="ATY62903.1"/>
    <property type="molecule type" value="Genomic_DNA"/>
</dbReference>
<feature type="domain" description="Aminoglycoside phosphotransferase" evidence="1">
    <location>
        <begin position="55"/>
        <end position="248"/>
    </location>
</feature>
<evidence type="ECO:0000259" key="1">
    <source>
        <dbReference type="Pfam" id="PF01636"/>
    </source>
</evidence>
<dbReference type="GO" id="GO:0016301">
    <property type="term" value="F:kinase activity"/>
    <property type="evidence" value="ECO:0007669"/>
    <property type="project" value="UniProtKB-KW"/>
</dbReference>
<dbReference type="VEuPathDB" id="FungiDB:A9K55_008164"/>
<dbReference type="Gene3D" id="3.90.1200.10">
    <property type="match status" value="1"/>
</dbReference>
<evidence type="ECO:0000313" key="2">
    <source>
        <dbReference type="EMBL" id="ATY62903.1"/>
    </source>
</evidence>
<dbReference type="OrthoDB" id="5598852at2759"/>
<proteinExistence type="predicted"/>
<name>A0A2H4SIH0_CORMI</name>
<dbReference type="PANTHER" id="PTHR21310:SF59">
    <property type="entry name" value="AMINOGLYCOSIDE PHOSPHOTRANSFERASE DOMAIN-CONTAINING PROTEIN"/>
    <property type="match status" value="1"/>
</dbReference>
<protein>
    <submittedName>
        <fullName evidence="2">Kinase-like domain</fullName>
    </submittedName>
</protein>
<keyword evidence="2" id="KW-0418">Kinase</keyword>
<dbReference type="InterPro" id="IPR051678">
    <property type="entry name" value="AGP_Transferase"/>
</dbReference>
<organism evidence="2 3">
    <name type="scientific">Cordyceps militaris</name>
    <name type="common">Caterpillar fungus</name>
    <name type="synonym">Clavaria militaris</name>
    <dbReference type="NCBI Taxonomy" id="73501"/>
    <lineage>
        <taxon>Eukaryota</taxon>
        <taxon>Fungi</taxon>
        <taxon>Dikarya</taxon>
        <taxon>Ascomycota</taxon>
        <taxon>Pezizomycotina</taxon>
        <taxon>Sordariomycetes</taxon>
        <taxon>Hypocreomycetidae</taxon>
        <taxon>Hypocreales</taxon>
        <taxon>Cordycipitaceae</taxon>
        <taxon>Cordyceps</taxon>
    </lineage>
</organism>
<dbReference type="InterPro" id="IPR011009">
    <property type="entry name" value="Kinase-like_dom_sf"/>
</dbReference>
<accession>A0A2H4SIH0</accession>
<dbReference type="InterPro" id="IPR002575">
    <property type="entry name" value="Aminoglycoside_PTrfase"/>
</dbReference>
<gene>
    <name evidence="2" type="ORF">A9K55_008164</name>
</gene>
<reference evidence="2 3" key="1">
    <citation type="journal article" date="2017" name="BMC Genomics">
        <title>Chromosome level assembly and secondary metabolite potential of the parasitic fungus Cordyceps militaris.</title>
        <authorList>
            <person name="Kramer G.J."/>
            <person name="Nodwell J.R."/>
        </authorList>
    </citation>
    <scope>NUCLEOTIDE SEQUENCE [LARGE SCALE GENOMIC DNA]</scope>
    <source>
        <strain evidence="2 3">ATCC 34164</strain>
    </source>
</reference>
<dbReference type="VEuPathDB" id="FungiDB:CCM_06742"/>
<dbReference type="AlphaFoldDB" id="A0A2H4SIH0"/>
<dbReference type="SUPFAM" id="SSF56112">
    <property type="entry name" value="Protein kinase-like (PK-like)"/>
    <property type="match status" value="1"/>
</dbReference>